<dbReference type="InterPro" id="IPR054252">
    <property type="entry name" value="Pam3_gp18"/>
</dbReference>
<reference evidence="2" key="1">
    <citation type="submission" date="2013-07" db="EMBL/GenBank/DDBJ databases">
        <title>Sub-species coevolution in mutualistic symbiosis.</title>
        <authorList>
            <person name="Murfin K."/>
            <person name="Klassen J."/>
            <person name="Lee M."/>
            <person name="Forst S."/>
            <person name="Stock P."/>
            <person name="Goodrich-Blair H."/>
        </authorList>
    </citation>
    <scope>NUCLEOTIDE SEQUENCE [LARGE SCALE GENOMIC DNA]</scope>
    <source>
        <strain evidence="2">Feltiae Moldova</strain>
    </source>
</reference>
<accession>A0A077NPL2</accession>
<comment type="caution">
    <text evidence="2">The sequence shown here is derived from an EMBL/GenBank/DDBJ whole genome shotgun (WGS) entry which is preliminary data.</text>
</comment>
<organism evidence="2 3">
    <name type="scientific">Xenorhabdus bovienii str. feltiae Moldova</name>
    <dbReference type="NCBI Taxonomy" id="1398200"/>
    <lineage>
        <taxon>Bacteria</taxon>
        <taxon>Pseudomonadati</taxon>
        <taxon>Pseudomonadota</taxon>
        <taxon>Gammaproteobacteria</taxon>
        <taxon>Enterobacterales</taxon>
        <taxon>Morganellaceae</taxon>
        <taxon>Xenorhabdus</taxon>
    </lineage>
</organism>
<dbReference type="AlphaFoldDB" id="A0A077NPL2"/>
<dbReference type="RefSeq" id="WP_038221445.1">
    <property type="nucleotide sequence ID" value="NZ_CAWLWD010000017.1"/>
</dbReference>
<dbReference type="HOGENOM" id="CLU_2258285_0_0_6"/>
<protein>
    <submittedName>
        <fullName evidence="2">Phage protein</fullName>
    </submittedName>
</protein>
<dbReference type="Pfam" id="PF22479">
    <property type="entry name" value="Pam3_gp18"/>
    <property type="match status" value="1"/>
</dbReference>
<evidence type="ECO:0000313" key="3">
    <source>
        <dbReference type="Proteomes" id="UP000028487"/>
    </source>
</evidence>
<gene>
    <name evidence="2" type="ORF">XBFM1_190003</name>
</gene>
<dbReference type="EMBL" id="CBSV010000101">
    <property type="protein sequence ID" value="CDH00800.1"/>
    <property type="molecule type" value="Genomic_DNA"/>
</dbReference>
<dbReference type="Proteomes" id="UP000028487">
    <property type="component" value="Unassembled WGS sequence"/>
</dbReference>
<sequence length="106" mass="12105">MREIPLRAIPNQRLAVTLDSVNWVITLKAARNMMVCDIQRDEVTVIQGSRLVANARLIPYAYLSPAGNFALLTEDHVLPWWEQFESTQTLIYWSDDDRPATYPAGD</sequence>
<proteinExistence type="predicted"/>
<evidence type="ECO:0000259" key="1">
    <source>
        <dbReference type="Pfam" id="PF22479"/>
    </source>
</evidence>
<name>A0A077NPL2_XENBV</name>
<feature type="domain" description="Cyanophage baseplate Pam3 plug gp18" evidence="1">
    <location>
        <begin position="1"/>
        <end position="94"/>
    </location>
</feature>
<evidence type="ECO:0000313" key="2">
    <source>
        <dbReference type="EMBL" id="CDH00800.1"/>
    </source>
</evidence>